<gene>
    <name evidence="1" type="ORF">CYFUS_009513</name>
</gene>
<evidence type="ECO:0008006" key="3">
    <source>
        <dbReference type="Google" id="ProtNLM"/>
    </source>
</evidence>
<dbReference type="Proteomes" id="UP000217257">
    <property type="component" value="Chromosome"/>
</dbReference>
<evidence type="ECO:0000313" key="1">
    <source>
        <dbReference type="EMBL" id="ATB44032.1"/>
    </source>
</evidence>
<dbReference type="AlphaFoldDB" id="A0A250JKM4"/>
<protein>
    <recommendedName>
        <fullName evidence="3">Lipoprotein</fullName>
    </recommendedName>
</protein>
<accession>A0A250JKM4</accession>
<reference evidence="1 2" key="1">
    <citation type="submission" date="2017-06" db="EMBL/GenBank/DDBJ databases">
        <title>Sequencing and comparative analysis of myxobacterial genomes.</title>
        <authorList>
            <person name="Rupp O."/>
            <person name="Goesmann A."/>
            <person name="Sogaard-Andersen L."/>
        </authorList>
    </citation>
    <scope>NUCLEOTIDE SEQUENCE [LARGE SCALE GENOMIC DNA]</scope>
    <source>
        <strain evidence="1 2">DSM 52655</strain>
    </source>
</reference>
<dbReference type="EMBL" id="CP022098">
    <property type="protein sequence ID" value="ATB44032.1"/>
    <property type="molecule type" value="Genomic_DNA"/>
</dbReference>
<name>A0A250JKM4_9BACT</name>
<proteinExistence type="predicted"/>
<organism evidence="1 2">
    <name type="scientific">Cystobacter fuscus</name>
    <dbReference type="NCBI Taxonomy" id="43"/>
    <lineage>
        <taxon>Bacteria</taxon>
        <taxon>Pseudomonadati</taxon>
        <taxon>Myxococcota</taxon>
        <taxon>Myxococcia</taxon>
        <taxon>Myxococcales</taxon>
        <taxon>Cystobacterineae</taxon>
        <taxon>Archangiaceae</taxon>
        <taxon>Cystobacter</taxon>
    </lineage>
</organism>
<evidence type="ECO:0000313" key="2">
    <source>
        <dbReference type="Proteomes" id="UP000217257"/>
    </source>
</evidence>
<sequence>MSGMKRLVLPCLWAWVSVLGGCGDRPVDEEPVCREGRTFARPAAGGNCENYASSCDVPAGAVLCCGGFVFGGCPTSKRCVDDPLDACDPGQTSDCPGICQ</sequence>
<dbReference type="PROSITE" id="PS51257">
    <property type="entry name" value="PROKAR_LIPOPROTEIN"/>
    <property type="match status" value="1"/>
</dbReference>
<dbReference type="KEGG" id="cfus:CYFUS_009513"/>